<evidence type="ECO:0000256" key="1">
    <source>
        <dbReference type="SAM" id="MobiDB-lite"/>
    </source>
</evidence>
<gene>
    <name evidence="3" type="ORF">BCR41DRAFT_381050</name>
</gene>
<feature type="transmembrane region" description="Helical" evidence="2">
    <location>
        <begin position="22"/>
        <end position="42"/>
    </location>
</feature>
<accession>A0A1Y2GLL4</accession>
<keyword evidence="2" id="KW-1133">Transmembrane helix</keyword>
<proteinExistence type="predicted"/>
<dbReference type="InParanoid" id="A0A1Y2GLL4"/>
<reference evidence="3 4" key="1">
    <citation type="submission" date="2016-07" db="EMBL/GenBank/DDBJ databases">
        <title>Pervasive Adenine N6-methylation of Active Genes in Fungi.</title>
        <authorList>
            <consortium name="DOE Joint Genome Institute"/>
            <person name="Mondo S.J."/>
            <person name="Dannebaum R.O."/>
            <person name="Kuo R.C."/>
            <person name="Labutti K."/>
            <person name="Haridas S."/>
            <person name="Kuo A."/>
            <person name="Salamov A."/>
            <person name="Ahrendt S.R."/>
            <person name="Lipzen A."/>
            <person name="Sullivan W."/>
            <person name="Andreopoulos W.B."/>
            <person name="Clum A."/>
            <person name="Lindquist E."/>
            <person name="Daum C."/>
            <person name="Ramamoorthy G.K."/>
            <person name="Gryganskyi A."/>
            <person name="Culley D."/>
            <person name="Magnuson J.K."/>
            <person name="James T.Y."/>
            <person name="O'Malley M.A."/>
            <person name="Stajich J.E."/>
            <person name="Spatafora J.W."/>
            <person name="Visel A."/>
            <person name="Grigoriev I.V."/>
        </authorList>
    </citation>
    <scope>NUCLEOTIDE SEQUENCE [LARGE SCALE GENOMIC DNA]</scope>
    <source>
        <strain evidence="3 4">NRRL 3116</strain>
    </source>
</reference>
<evidence type="ECO:0000313" key="4">
    <source>
        <dbReference type="Proteomes" id="UP000193648"/>
    </source>
</evidence>
<feature type="region of interest" description="Disordered" evidence="1">
    <location>
        <begin position="103"/>
        <end position="191"/>
    </location>
</feature>
<keyword evidence="4" id="KW-1185">Reference proteome</keyword>
<dbReference type="Proteomes" id="UP000193648">
    <property type="component" value="Unassembled WGS sequence"/>
</dbReference>
<feature type="compositionally biased region" description="Acidic residues" evidence="1">
    <location>
        <begin position="174"/>
        <end position="183"/>
    </location>
</feature>
<protein>
    <submittedName>
        <fullName evidence="3">Uncharacterized protein</fullName>
    </submittedName>
</protein>
<feature type="compositionally biased region" description="Acidic residues" evidence="1">
    <location>
        <begin position="149"/>
        <end position="161"/>
    </location>
</feature>
<sequence>MSYTRSDSAIVPNALHDDDPTWGMGFSVIVTICSLLGLVFCFRRASTLLPRNLNIQLQLFGGDNSDRNGLGIGRRGPIALSDDDLEGATGLEWEDLEAQFHGEGYEDGLDGGDGDGDEDGNEYHEEEMENMTAGSRLLKPISRQNRYLDEDEDDEEEEEGQEMMGGVNARYRDDDEEDNSDGDEQSRRRST</sequence>
<dbReference type="AlphaFoldDB" id="A0A1Y2GLL4"/>
<keyword evidence="2" id="KW-0812">Transmembrane</keyword>
<evidence type="ECO:0000256" key="2">
    <source>
        <dbReference type="SAM" id="Phobius"/>
    </source>
</evidence>
<organism evidence="3 4">
    <name type="scientific">Lobosporangium transversale</name>
    <dbReference type="NCBI Taxonomy" id="64571"/>
    <lineage>
        <taxon>Eukaryota</taxon>
        <taxon>Fungi</taxon>
        <taxon>Fungi incertae sedis</taxon>
        <taxon>Mucoromycota</taxon>
        <taxon>Mortierellomycotina</taxon>
        <taxon>Mortierellomycetes</taxon>
        <taxon>Mortierellales</taxon>
        <taxon>Mortierellaceae</taxon>
        <taxon>Lobosporangium</taxon>
    </lineage>
</organism>
<feature type="compositionally biased region" description="Acidic residues" evidence="1">
    <location>
        <begin position="105"/>
        <end position="129"/>
    </location>
</feature>
<keyword evidence="2" id="KW-0472">Membrane</keyword>
<dbReference type="EMBL" id="MCFF01000020">
    <property type="protein sequence ID" value="ORZ14854.1"/>
    <property type="molecule type" value="Genomic_DNA"/>
</dbReference>
<dbReference type="RefSeq" id="XP_021880986.1">
    <property type="nucleotide sequence ID" value="XM_022027289.1"/>
</dbReference>
<name>A0A1Y2GLL4_9FUNG</name>
<comment type="caution">
    <text evidence="3">The sequence shown here is derived from an EMBL/GenBank/DDBJ whole genome shotgun (WGS) entry which is preliminary data.</text>
</comment>
<dbReference type="GeneID" id="33569132"/>
<dbReference type="OrthoDB" id="2424872at2759"/>
<evidence type="ECO:0000313" key="3">
    <source>
        <dbReference type="EMBL" id="ORZ14854.1"/>
    </source>
</evidence>